<dbReference type="Gene3D" id="1.25.40.10">
    <property type="entry name" value="Tetratricopeptide repeat domain"/>
    <property type="match status" value="2"/>
</dbReference>
<dbReference type="EMBL" id="JACJVP010000021">
    <property type="protein sequence ID" value="MBB6671510.1"/>
    <property type="molecule type" value="Genomic_DNA"/>
</dbReference>
<keyword evidence="3" id="KW-0808">Transferase</keyword>
<feature type="repeat" description="TPR" evidence="1">
    <location>
        <begin position="554"/>
        <end position="587"/>
    </location>
</feature>
<evidence type="ECO:0000256" key="1">
    <source>
        <dbReference type="PROSITE-ProRule" id="PRU00339"/>
    </source>
</evidence>
<dbReference type="InterPro" id="IPR001173">
    <property type="entry name" value="Glyco_trans_2-like"/>
</dbReference>
<feature type="domain" description="Glycosyltransferase 2-like" evidence="2">
    <location>
        <begin position="6"/>
        <end position="90"/>
    </location>
</feature>
<dbReference type="InterPro" id="IPR011990">
    <property type="entry name" value="TPR-like_helical_dom_sf"/>
</dbReference>
<dbReference type="Proteomes" id="UP000547209">
    <property type="component" value="Unassembled WGS sequence"/>
</dbReference>
<dbReference type="Pfam" id="PF00535">
    <property type="entry name" value="Glycos_transf_2"/>
    <property type="match status" value="1"/>
</dbReference>
<organism evidence="3 4">
    <name type="scientific">Cohnella nanjingensis</name>
    <dbReference type="NCBI Taxonomy" id="1387779"/>
    <lineage>
        <taxon>Bacteria</taxon>
        <taxon>Bacillati</taxon>
        <taxon>Bacillota</taxon>
        <taxon>Bacilli</taxon>
        <taxon>Bacillales</taxon>
        <taxon>Paenibacillaceae</taxon>
        <taxon>Cohnella</taxon>
    </lineage>
</organism>
<keyword evidence="4" id="KW-1185">Reference proteome</keyword>
<dbReference type="PANTHER" id="PTHR43630:SF2">
    <property type="entry name" value="GLYCOSYLTRANSFERASE"/>
    <property type="match status" value="1"/>
</dbReference>
<dbReference type="PANTHER" id="PTHR43630">
    <property type="entry name" value="POLY-BETA-1,6-N-ACETYL-D-GLUCOSAMINE SYNTHASE"/>
    <property type="match status" value="1"/>
</dbReference>
<evidence type="ECO:0000313" key="4">
    <source>
        <dbReference type="Proteomes" id="UP000547209"/>
    </source>
</evidence>
<comment type="caution">
    <text evidence="3">The sequence shown here is derived from an EMBL/GenBank/DDBJ whole genome shotgun (WGS) entry which is preliminary data.</text>
</comment>
<dbReference type="PROSITE" id="PS50005">
    <property type="entry name" value="TPR"/>
    <property type="match status" value="1"/>
</dbReference>
<evidence type="ECO:0000259" key="2">
    <source>
        <dbReference type="Pfam" id="PF00535"/>
    </source>
</evidence>
<protein>
    <submittedName>
        <fullName evidence="3">Glycosyltransferase</fullName>
    </submittedName>
</protein>
<dbReference type="SMART" id="SM00028">
    <property type="entry name" value="TPR"/>
    <property type="match status" value="5"/>
</dbReference>
<proteinExistence type="predicted"/>
<dbReference type="GO" id="GO:0016740">
    <property type="term" value="F:transferase activity"/>
    <property type="evidence" value="ECO:0007669"/>
    <property type="project" value="UniProtKB-KW"/>
</dbReference>
<accession>A0A7X0RQ45</accession>
<name>A0A7X0RQ45_9BACL</name>
<dbReference type="AlphaFoldDB" id="A0A7X0RQ45"/>
<dbReference type="SUPFAM" id="SSF48452">
    <property type="entry name" value="TPR-like"/>
    <property type="match status" value="2"/>
</dbReference>
<dbReference type="InterPro" id="IPR019734">
    <property type="entry name" value="TPR_rpt"/>
</dbReference>
<sequence length="626" mass="70798">MTPFISLCMIVKNEAATLARCLKSVSGWVDEIVILDTGSTDGTKGIAASFTPHVFDFTWVQDFAAARNASTAKATGQWILVLDADEYLESNRTDQAEALRAYLHSLDSSKPTGIVLPIFNFVGHASSGKISQSQAIRLFNRHPALRFDRPIHEQLASRSGPLVQLEYDLPIYHAGYTSEMIESKQKSERNEAIFRELRAQGRFTPYDSFTLGNEYLMQDRYEEALSCYLEADQPSERDKTWLPQCYANIIACHLKQHAYTDAYSRIEHAIKRWGHACDFYWFKGHLLSLLGLDEEAIYALRTCLQKADSVSRQPTWLISPNYGSTLPLQQLASLYLRRFANGEAVNVLTKLCYANPNLQSALIELLKLTAPTEPEERLTPFIEKLYPRPEEHQTTMLLDACAQLGLRGLAIKYWNNGSQESKSTPRIAKLRYALLQADWSLFNQALSTLTETDALTEAEYALLYAASFVWPEQSGLLRSHLTPESLVDPRILTDACMILYRLQRFEAYDRLIQSHPEHTTALANMLGDALFEDRQFELAFDYYSAALDQNALSAKGLEHIGRLYIHQGDIENAIPFLENALILAPDRIPLYLLALAHNHSSSARQTVRDQLLQHFPGLRGFPLLPL</sequence>
<reference evidence="3 4" key="1">
    <citation type="submission" date="2020-08" db="EMBL/GenBank/DDBJ databases">
        <title>Cohnella phylogeny.</title>
        <authorList>
            <person name="Dunlap C."/>
        </authorList>
    </citation>
    <scope>NUCLEOTIDE SEQUENCE [LARGE SCALE GENOMIC DNA]</scope>
    <source>
        <strain evidence="3 4">DSM 28246</strain>
    </source>
</reference>
<dbReference type="RefSeq" id="WP_185142989.1">
    <property type="nucleotide sequence ID" value="NZ_JACJVP010000021.1"/>
</dbReference>
<evidence type="ECO:0000313" key="3">
    <source>
        <dbReference type="EMBL" id="MBB6671510.1"/>
    </source>
</evidence>
<dbReference type="CDD" id="cd02511">
    <property type="entry name" value="Beta4Glucosyltransferase"/>
    <property type="match status" value="1"/>
</dbReference>
<gene>
    <name evidence="3" type="ORF">H7C19_12540</name>
</gene>
<dbReference type="Pfam" id="PF13181">
    <property type="entry name" value="TPR_8"/>
    <property type="match status" value="1"/>
</dbReference>
<dbReference type="Gene3D" id="3.90.550.10">
    <property type="entry name" value="Spore Coat Polysaccharide Biosynthesis Protein SpsA, Chain A"/>
    <property type="match status" value="1"/>
</dbReference>
<dbReference type="SUPFAM" id="SSF53448">
    <property type="entry name" value="Nucleotide-diphospho-sugar transferases"/>
    <property type="match status" value="1"/>
</dbReference>
<keyword evidence="1" id="KW-0802">TPR repeat</keyword>
<dbReference type="InterPro" id="IPR029044">
    <property type="entry name" value="Nucleotide-diphossugar_trans"/>
</dbReference>